<dbReference type="EMBL" id="JAKKPZ010000461">
    <property type="protein sequence ID" value="KAI1694900.1"/>
    <property type="molecule type" value="Genomic_DNA"/>
</dbReference>
<evidence type="ECO:0000313" key="3">
    <source>
        <dbReference type="Proteomes" id="UP001201812"/>
    </source>
</evidence>
<keyword evidence="3" id="KW-1185">Reference proteome</keyword>
<reference evidence="2" key="1">
    <citation type="submission" date="2022-01" db="EMBL/GenBank/DDBJ databases">
        <title>Genome Sequence Resource for Two Populations of Ditylenchus destructor, the Migratory Endoparasitic Phytonematode.</title>
        <authorList>
            <person name="Zhang H."/>
            <person name="Lin R."/>
            <person name="Xie B."/>
        </authorList>
    </citation>
    <scope>NUCLEOTIDE SEQUENCE</scope>
    <source>
        <strain evidence="2">BazhouSP</strain>
    </source>
</reference>
<dbReference type="Proteomes" id="UP001201812">
    <property type="component" value="Unassembled WGS sequence"/>
</dbReference>
<organism evidence="2 3">
    <name type="scientific">Ditylenchus destructor</name>
    <dbReference type="NCBI Taxonomy" id="166010"/>
    <lineage>
        <taxon>Eukaryota</taxon>
        <taxon>Metazoa</taxon>
        <taxon>Ecdysozoa</taxon>
        <taxon>Nematoda</taxon>
        <taxon>Chromadorea</taxon>
        <taxon>Rhabditida</taxon>
        <taxon>Tylenchina</taxon>
        <taxon>Tylenchomorpha</taxon>
        <taxon>Sphaerularioidea</taxon>
        <taxon>Anguinidae</taxon>
        <taxon>Anguininae</taxon>
        <taxon>Ditylenchus</taxon>
    </lineage>
</organism>
<name>A0AAD4MLU2_9BILA</name>
<proteinExistence type="predicted"/>
<dbReference type="AlphaFoldDB" id="A0AAD4MLU2"/>
<accession>A0AAD4MLU2</accession>
<evidence type="ECO:0000256" key="1">
    <source>
        <dbReference type="SAM" id="MobiDB-lite"/>
    </source>
</evidence>
<sequence length="112" mass="12319">MAGGRQQGDPGRQSRARSRKPVLLEWRQGGRTARRPVRDVEGSQLGRAQGAHRVAHGEALFRRPRQCCRALSAQGFESLSRRPAPDPQMAGPVGCRPLFDRGSCCRASTPSW</sequence>
<evidence type="ECO:0000313" key="2">
    <source>
        <dbReference type="EMBL" id="KAI1694900.1"/>
    </source>
</evidence>
<protein>
    <submittedName>
        <fullName evidence="2">Uncharacterized protein</fullName>
    </submittedName>
</protein>
<gene>
    <name evidence="2" type="ORF">DdX_19901</name>
</gene>
<feature type="region of interest" description="Disordered" evidence="1">
    <location>
        <begin position="1"/>
        <end position="50"/>
    </location>
</feature>
<comment type="caution">
    <text evidence="2">The sequence shown here is derived from an EMBL/GenBank/DDBJ whole genome shotgun (WGS) entry which is preliminary data.</text>
</comment>